<dbReference type="AlphaFoldDB" id="A0A0V0QAN8"/>
<keyword evidence="4" id="KW-1185">Reference proteome</keyword>
<name>A0A0V0QAN8_PSEPJ</name>
<dbReference type="OrthoDB" id="1434354at2759"/>
<dbReference type="SUPFAM" id="SSF52087">
    <property type="entry name" value="CRAL/TRIO domain"/>
    <property type="match status" value="1"/>
</dbReference>
<dbReference type="SUPFAM" id="SSF50729">
    <property type="entry name" value="PH domain-like"/>
    <property type="match status" value="1"/>
</dbReference>
<dbReference type="PROSITE" id="PS50003">
    <property type="entry name" value="PH_DOMAIN"/>
    <property type="match status" value="1"/>
</dbReference>
<dbReference type="PANTHER" id="PTHR46277">
    <property type="entry name" value="OS03G0850700 PROTEIN"/>
    <property type="match status" value="1"/>
</dbReference>
<dbReference type="InParanoid" id="A0A0V0QAN8"/>
<gene>
    <name evidence="3" type="ORF">PPERSA_03975</name>
</gene>
<feature type="domain" description="CRAL-TRIO" evidence="2">
    <location>
        <begin position="688"/>
        <end position="840"/>
    </location>
</feature>
<evidence type="ECO:0000259" key="1">
    <source>
        <dbReference type="PROSITE" id="PS50003"/>
    </source>
</evidence>
<dbReference type="PROSITE" id="PS50191">
    <property type="entry name" value="CRAL_TRIO"/>
    <property type="match status" value="1"/>
</dbReference>
<accession>A0A0V0QAN8</accession>
<reference evidence="3 4" key="1">
    <citation type="journal article" date="2015" name="Sci. Rep.">
        <title>Genome of the facultative scuticociliatosis pathogen Pseudocohnilembus persalinus provides insight into its virulence through horizontal gene transfer.</title>
        <authorList>
            <person name="Xiong J."/>
            <person name="Wang G."/>
            <person name="Cheng J."/>
            <person name="Tian M."/>
            <person name="Pan X."/>
            <person name="Warren A."/>
            <person name="Jiang C."/>
            <person name="Yuan D."/>
            <person name="Miao W."/>
        </authorList>
    </citation>
    <scope>NUCLEOTIDE SEQUENCE [LARGE SCALE GENOMIC DNA]</scope>
    <source>
        <strain evidence="3">36N120E</strain>
    </source>
</reference>
<dbReference type="InterPro" id="IPR036865">
    <property type="entry name" value="CRAL-TRIO_dom_sf"/>
</dbReference>
<dbReference type="InterPro" id="IPR011993">
    <property type="entry name" value="PH-like_dom_sf"/>
</dbReference>
<dbReference type="SUPFAM" id="SSF46938">
    <property type="entry name" value="CRAL/TRIO N-terminal domain"/>
    <property type="match status" value="1"/>
</dbReference>
<dbReference type="SMART" id="SM00233">
    <property type="entry name" value="PH"/>
    <property type="match status" value="1"/>
</dbReference>
<sequence>MLQNINNQQFQDNDQQNYLLLKERPRLEGYLYMLNKRAFQIWSKFYFYLNGTYLLIFNDDQKKKIEQAISLDKVIIDGVYEKENMFAITIRNTENNGVHPLEFVASQSQEEITEWKNVLQKMQLIIINDQDYKQQQLNYQKTQNSNKNSNNSSFQAQKNNYLINELINDDINNQTQQADFSIEDIEEVPEIQQQLPNIVLQDNQKLKSRMPSLGNQQNFINQGIQGQKINSVLVFDSQKQQNSFSNGIQQNQLNNGYQQNYYNNNNQMEHSNQSRHNLNLSKNFNSCKNEFLNDQIPIDVLKNVQLQIQNINLRELQNKWVGVNQDSGIPLYKLETQEHLFYKIQLNLDRQFEDLFYILQHEKNEKFWRNYLVDQGVQMKIDDFRQILQSQERFLRMFDNIELAFNKKQFNPLKSSNYIFFNTYSRYQQIFQSQKNQKKLVIIKKEAPQYINEKEKIKQFLLKNDLQNIPNLAQQQYFFQQFNFFYLELEQIKNLNNKSLISLSAYYKVPNLKHQKKLKNIDYLRAVQEQYITENLLNFTIFKYETDQIIKKISKQHLELSKAVLKSIPQPTQQFQNDGIINQINKKNEQTQVDKRFVSGKKFDLIHDRIITMDQKQKQIFNEFLIQVSHIKETDNFKAKFIIAQKFNVQKSIESINEWQEWRERNKMDILKFDKDFPQFEGINFDRIIGTDRFGRPVGFSLTRFVFPKDVKYRLDQYIQRYGVYLYNLMRKGEGKCDTFFVIMDVGKISNKNVDLSITKEQVFYIQKYFPETLHKIYLIHADFFTRMLWSTVKIFIDQKTRDKVVMIKSDYDLIYKELSKDLDDEVIPEVYGGKNKIDGLDNYEK</sequence>
<dbReference type="Pfam" id="PF00650">
    <property type="entry name" value="CRAL_TRIO"/>
    <property type="match status" value="1"/>
</dbReference>
<dbReference type="CDD" id="cd00821">
    <property type="entry name" value="PH"/>
    <property type="match status" value="1"/>
</dbReference>
<dbReference type="SMART" id="SM00516">
    <property type="entry name" value="SEC14"/>
    <property type="match status" value="1"/>
</dbReference>
<dbReference type="Gene3D" id="2.30.29.30">
    <property type="entry name" value="Pleckstrin-homology domain (PH domain)/Phosphotyrosine-binding domain (PTB)"/>
    <property type="match status" value="1"/>
</dbReference>
<dbReference type="EMBL" id="LDAU01000217">
    <property type="protein sequence ID" value="KRW99269.1"/>
    <property type="molecule type" value="Genomic_DNA"/>
</dbReference>
<proteinExistence type="predicted"/>
<organism evidence="3 4">
    <name type="scientific">Pseudocohnilembus persalinus</name>
    <name type="common">Ciliate</name>
    <dbReference type="NCBI Taxonomy" id="266149"/>
    <lineage>
        <taxon>Eukaryota</taxon>
        <taxon>Sar</taxon>
        <taxon>Alveolata</taxon>
        <taxon>Ciliophora</taxon>
        <taxon>Intramacronucleata</taxon>
        <taxon>Oligohymenophorea</taxon>
        <taxon>Scuticociliatia</taxon>
        <taxon>Philasterida</taxon>
        <taxon>Pseudocohnilembidae</taxon>
        <taxon>Pseudocohnilembus</taxon>
    </lineage>
</organism>
<dbReference type="PANTHER" id="PTHR46277:SF3">
    <property type="entry name" value="BINDING PROTEIN, PUTATIVE-RELATED"/>
    <property type="match status" value="1"/>
</dbReference>
<dbReference type="InterPro" id="IPR036273">
    <property type="entry name" value="CRAL/TRIO_N_dom_sf"/>
</dbReference>
<comment type="caution">
    <text evidence="3">The sequence shown here is derived from an EMBL/GenBank/DDBJ whole genome shotgun (WGS) entry which is preliminary data.</text>
</comment>
<feature type="domain" description="PH" evidence="1">
    <location>
        <begin position="24"/>
        <end position="124"/>
    </location>
</feature>
<protein>
    <submittedName>
        <fullName evidence="3">CRAL-TRIO domain</fullName>
    </submittedName>
</protein>
<dbReference type="InterPro" id="IPR001251">
    <property type="entry name" value="CRAL-TRIO_dom"/>
</dbReference>
<dbReference type="CDD" id="cd00170">
    <property type="entry name" value="SEC14"/>
    <property type="match status" value="1"/>
</dbReference>
<evidence type="ECO:0000313" key="3">
    <source>
        <dbReference type="EMBL" id="KRW99269.1"/>
    </source>
</evidence>
<evidence type="ECO:0000313" key="4">
    <source>
        <dbReference type="Proteomes" id="UP000054937"/>
    </source>
</evidence>
<evidence type="ECO:0000259" key="2">
    <source>
        <dbReference type="PROSITE" id="PS50191"/>
    </source>
</evidence>
<dbReference type="Proteomes" id="UP000054937">
    <property type="component" value="Unassembled WGS sequence"/>
</dbReference>
<dbReference type="Pfam" id="PF00169">
    <property type="entry name" value="PH"/>
    <property type="match status" value="1"/>
</dbReference>
<dbReference type="InterPro" id="IPR001849">
    <property type="entry name" value="PH_domain"/>
</dbReference>
<dbReference type="Gene3D" id="3.40.525.10">
    <property type="entry name" value="CRAL-TRIO lipid binding domain"/>
    <property type="match status" value="1"/>
</dbReference>